<evidence type="ECO:0000313" key="2">
    <source>
        <dbReference type="EMBL" id="HGI31135.1"/>
    </source>
</evidence>
<name>A0A7V3YHE0_9BACT</name>
<dbReference type="InterPro" id="IPR052024">
    <property type="entry name" value="Methanogen_methyltrans"/>
</dbReference>
<dbReference type="GO" id="GO:0004853">
    <property type="term" value="F:uroporphyrinogen decarboxylase activity"/>
    <property type="evidence" value="ECO:0007669"/>
    <property type="project" value="InterPro"/>
</dbReference>
<protein>
    <recommendedName>
        <fullName evidence="1">Uroporphyrinogen decarboxylase (URO-D) domain-containing protein</fullName>
    </recommendedName>
</protein>
<comment type="caution">
    <text evidence="2">The sequence shown here is derived from an EMBL/GenBank/DDBJ whole genome shotgun (WGS) entry which is preliminary data.</text>
</comment>
<dbReference type="SUPFAM" id="SSF51726">
    <property type="entry name" value="UROD/MetE-like"/>
    <property type="match status" value="1"/>
</dbReference>
<dbReference type="PANTHER" id="PTHR47099:SF1">
    <property type="entry name" value="METHYLCOBAMIDE:COM METHYLTRANSFERASE MTBA"/>
    <property type="match status" value="1"/>
</dbReference>
<accession>A0A7V3YHE0</accession>
<proteinExistence type="predicted"/>
<dbReference type="Gene3D" id="3.20.20.210">
    <property type="match status" value="1"/>
</dbReference>
<dbReference type="PANTHER" id="PTHR47099">
    <property type="entry name" value="METHYLCOBAMIDE:COM METHYLTRANSFERASE MTBA"/>
    <property type="match status" value="1"/>
</dbReference>
<gene>
    <name evidence="2" type="ORF">ENV30_07530</name>
</gene>
<organism evidence="2">
    <name type="scientific">Candidatus Caldatribacterium californiense</name>
    <dbReference type="NCBI Taxonomy" id="1454726"/>
    <lineage>
        <taxon>Bacteria</taxon>
        <taxon>Pseudomonadati</taxon>
        <taxon>Atribacterota</taxon>
        <taxon>Atribacteria</taxon>
        <taxon>Atribacterales</taxon>
        <taxon>Candidatus Caldatribacteriaceae</taxon>
        <taxon>Candidatus Caldatribacterium</taxon>
    </lineage>
</organism>
<dbReference type="InterPro" id="IPR000257">
    <property type="entry name" value="Uroporphyrinogen_deCOase"/>
</dbReference>
<sequence>MGSGEDPATCVGSWRRVTVTSKERVIAALSHEEPDRVPITASFTPEFAERLRQHLGLPPQDLNPHGGVIHDLEEALGLDIIQYSVGIANSYYASSEDTYVCEWGITWKQVEYETPFGKGRYTEIAEHPLSRDENIASYVPPDPHREELYAPLREVLKRYGKDYFILGVTVCTIFEGAWYLRGLERLLVDMVTDEEKANAILGIPFSFHLEAAKHLVMMGVDGIWLGDDVGTQRGMLIAPELWRKYLKPRMAVICSELKRLNPDIFIAYHSDGNIEPIIEDLIEIGIDVLNPVQPKAMDPATLKRRYGTRLSFWGTIDEQETLPFGTPETVRREVRERIRVMAPGGGFIIAPTHHVQLDTPLENFLAFLEAARTYGVYPVRV</sequence>
<dbReference type="AlphaFoldDB" id="A0A7V3YHE0"/>
<dbReference type="GO" id="GO:0006779">
    <property type="term" value="P:porphyrin-containing compound biosynthetic process"/>
    <property type="evidence" value="ECO:0007669"/>
    <property type="project" value="InterPro"/>
</dbReference>
<reference evidence="2" key="1">
    <citation type="journal article" date="2020" name="mSystems">
        <title>Genome- and Community-Level Interaction Insights into Carbon Utilization and Element Cycling Functions of Hydrothermarchaeota in Hydrothermal Sediment.</title>
        <authorList>
            <person name="Zhou Z."/>
            <person name="Liu Y."/>
            <person name="Xu W."/>
            <person name="Pan J."/>
            <person name="Luo Z.H."/>
            <person name="Li M."/>
        </authorList>
    </citation>
    <scope>NUCLEOTIDE SEQUENCE [LARGE SCALE GENOMIC DNA]</scope>
    <source>
        <strain evidence="2">SpSt-747</strain>
    </source>
</reference>
<dbReference type="EMBL" id="DTFV01000112">
    <property type="protein sequence ID" value="HGI31135.1"/>
    <property type="molecule type" value="Genomic_DNA"/>
</dbReference>
<feature type="domain" description="Uroporphyrinogen decarboxylase (URO-D)" evidence="1">
    <location>
        <begin position="116"/>
        <end position="374"/>
    </location>
</feature>
<dbReference type="InterPro" id="IPR038071">
    <property type="entry name" value="UROD/MetE-like_sf"/>
</dbReference>
<evidence type="ECO:0000259" key="1">
    <source>
        <dbReference type="Pfam" id="PF01208"/>
    </source>
</evidence>
<dbReference type="Pfam" id="PF01208">
    <property type="entry name" value="URO-D"/>
    <property type="match status" value="1"/>
</dbReference>